<dbReference type="PANTHER" id="PTHR11999">
    <property type="entry name" value="GROUP II PYRIDOXAL-5-PHOSPHATE DECARBOXYLASE"/>
    <property type="match status" value="1"/>
</dbReference>
<dbReference type="EMBL" id="MT657940">
    <property type="protein sequence ID" value="QNG40899.1"/>
    <property type="molecule type" value="mRNA"/>
</dbReference>
<feature type="modified residue" description="N6-(pyridoxal phosphate)lysine" evidence="10">
    <location>
        <position position="318"/>
    </location>
</feature>
<gene>
    <name evidence="13" type="primary">hdc</name>
</gene>
<dbReference type="Pfam" id="PF00282">
    <property type="entry name" value="Pyridoxal_deC"/>
    <property type="match status" value="1"/>
</dbReference>
<dbReference type="Gene3D" id="3.40.640.10">
    <property type="entry name" value="Type I PLP-dependent aspartate aminotransferase-like (Major domain)"/>
    <property type="match status" value="1"/>
</dbReference>
<keyword evidence="7 10" id="KW-0663">Pyridoxal phosphate</keyword>
<evidence type="ECO:0000256" key="10">
    <source>
        <dbReference type="PIRSR" id="PIRSR602129-50"/>
    </source>
</evidence>
<dbReference type="EC" id="4.1.1.22" evidence="4"/>
<dbReference type="PANTHER" id="PTHR11999:SF68">
    <property type="entry name" value="HISTIDINE DECARBOXYLASE"/>
    <property type="match status" value="1"/>
</dbReference>
<evidence type="ECO:0000256" key="12">
    <source>
        <dbReference type="SAM" id="MobiDB-lite"/>
    </source>
</evidence>
<feature type="compositionally biased region" description="Basic and acidic residues" evidence="12">
    <location>
        <begin position="514"/>
        <end position="539"/>
    </location>
</feature>
<dbReference type="InterPro" id="IPR015424">
    <property type="entry name" value="PyrdxlP-dep_Trfase"/>
</dbReference>
<dbReference type="GO" id="GO:0005737">
    <property type="term" value="C:cytoplasm"/>
    <property type="evidence" value="ECO:0007669"/>
    <property type="project" value="TreeGrafter"/>
</dbReference>
<dbReference type="AlphaFoldDB" id="A0A7G7LK82"/>
<proteinExistence type="evidence at transcript level"/>
<evidence type="ECO:0000256" key="5">
    <source>
        <dbReference type="ARBA" id="ARBA00022584"/>
    </source>
</evidence>
<sequence length="576" mass="64787">MFEFQIQSCLCAEMNTEEYIANAKGLVDYIANYYTTIENRKVKPDVQPGYLSKLLPKQAPTEGESFHEIFQDFEKFVMSGVTHWQSPHMHAYFPALSSYPSMLAEMLSDAINCLGFTWASSPACTELEMVVMDWLALATGMPDKYMYSSRGKGGGIISGTCCEATLTAMLAARKITIEDQKCCVGQKTLADADILSRLVAYTSDQAHSSVEKAAMISLVKIRMLPTDSDYVLRGGTVKNAILEDRNKGLIPFFVCITLGTTGCCAFDNLEEIGPVCAEEGLWLHVDAAYAGTAFLCPEYRRFLKGVQYTNSFAFNPSKNMLTNFDCTAFWIDDATALHKTFCAYPQMPLYLSHNHGDAAIDFMNWQIPLSRRFRSLKIWFVMRSYGTLGLQNHVRSQIRLAQYFENLVAAHRDYEIAAPRILGLVVFRLKGHNELTKTLLSKILLNGKIFMVPADLKGKFVLRFSVTSPQTTEATIFEDWELITALGAEVLDECHQFVPPIRLSPEYLPDDSEEERKSVYGEKTNGHWESESEDCERIGDISPFSTSDASPKKTFPTDEARYRNCLIRAFDKLSVD</sequence>
<dbReference type="FunFam" id="1.20.1340.10:FF:000001">
    <property type="entry name" value="Histidine decarboxylase"/>
    <property type="match status" value="1"/>
</dbReference>
<comment type="similarity">
    <text evidence="2 11">Belongs to the group II decarboxylase family.</text>
</comment>
<evidence type="ECO:0000256" key="9">
    <source>
        <dbReference type="ARBA" id="ARBA00039946"/>
    </source>
</evidence>
<dbReference type="Gene3D" id="1.20.1340.10">
    <property type="entry name" value="dopa decarboxylase, N-terminal domain"/>
    <property type="match status" value="1"/>
</dbReference>
<dbReference type="GO" id="GO:0001694">
    <property type="term" value="P:histamine biosynthetic process"/>
    <property type="evidence" value="ECO:0007669"/>
    <property type="project" value="TreeGrafter"/>
</dbReference>
<keyword evidence="6" id="KW-0210">Decarboxylase</keyword>
<dbReference type="InterPro" id="IPR002129">
    <property type="entry name" value="PyrdxlP-dep_de-COase"/>
</dbReference>
<evidence type="ECO:0000256" key="11">
    <source>
        <dbReference type="RuleBase" id="RU000382"/>
    </source>
</evidence>
<name>A0A7G7LK82_HOFMI</name>
<evidence type="ECO:0000256" key="7">
    <source>
        <dbReference type="ARBA" id="ARBA00022898"/>
    </source>
</evidence>
<reference evidence="13" key="1">
    <citation type="journal article" date="2020" name="Proc. R. Soc. B">
        <title>Neural architecture and regeneration in the acoel Hofstenia miamia.</title>
        <authorList>
            <person name="Hulett R.E."/>
            <person name="Potter D."/>
            <person name="Srivastava M."/>
        </authorList>
    </citation>
    <scope>NUCLEOTIDE SEQUENCE</scope>
</reference>
<comment type="cofactor">
    <cofactor evidence="1 10 11">
        <name>pyridoxal 5'-phosphate</name>
        <dbReference type="ChEBI" id="CHEBI:597326"/>
    </cofactor>
</comment>
<dbReference type="SUPFAM" id="SSF53383">
    <property type="entry name" value="PLP-dependent transferases"/>
    <property type="match status" value="1"/>
</dbReference>
<evidence type="ECO:0000256" key="3">
    <source>
        <dbReference type="ARBA" id="ARBA00011738"/>
    </source>
</evidence>
<evidence type="ECO:0000256" key="1">
    <source>
        <dbReference type="ARBA" id="ARBA00001933"/>
    </source>
</evidence>
<dbReference type="GO" id="GO:0042423">
    <property type="term" value="P:catecholamine biosynthetic process"/>
    <property type="evidence" value="ECO:0007669"/>
    <property type="project" value="UniProtKB-KW"/>
</dbReference>
<dbReference type="GO" id="GO:0030170">
    <property type="term" value="F:pyridoxal phosphate binding"/>
    <property type="evidence" value="ECO:0007669"/>
    <property type="project" value="InterPro"/>
</dbReference>
<evidence type="ECO:0000256" key="2">
    <source>
        <dbReference type="ARBA" id="ARBA00009533"/>
    </source>
</evidence>
<comment type="subunit">
    <text evidence="3">Homodimer.</text>
</comment>
<dbReference type="InterPro" id="IPR010977">
    <property type="entry name" value="Aromatic_deC"/>
</dbReference>
<keyword evidence="8 11" id="KW-0456">Lyase</keyword>
<dbReference type="CDD" id="cd06450">
    <property type="entry name" value="DOPA_deC_like"/>
    <property type="match status" value="1"/>
</dbReference>
<dbReference type="Gene3D" id="3.90.1150.10">
    <property type="entry name" value="Aspartate Aminotransferase, domain 1"/>
    <property type="match status" value="1"/>
</dbReference>
<dbReference type="InterPro" id="IPR015422">
    <property type="entry name" value="PyrdxlP-dep_Trfase_small"/>
</dbReference>
<dbReference type="FunFam" id="3.40.640.10:FF:000025">
    <property type="entry name" value="Histidine decarboxylase"/>
    <property type="match status" value="1"/>
</dbReference>
<evidence type="ECO:0000256" key="8">
    <source>
        <dbReference type="ARBA" id="ARBA00023239"/>
    </source>
</evidence>
<organism evidence="13">
    <name type="scientific">Hofstenia miamia</name>
    <name type="common">Three-banded panther worm</name>
    <dbReference type="NCBI Taxonomy" id="442651"/>
    <lineage>
        <taxon>Eukaryota</taxon>
        <taxon>Metazoa</taxon>
        <taxon>Xenacoelomorpha</taxon>
        <taxon>Acoelomorpha</taxon>
        <taxon>Acoela</taxon>
        <taxon>Hofsteniidae</taxon>
        <taxon>Hofstenia</taxon>
    </lineage>
</organism>
<dbReference type="GO" id="GO:0006548">
    <property type="term" value="P:L-histidine catabolic process"/>
    <property type="evidence" value="ECO:0007669"/>
    <property type="project" value="TreeGrafter"/>
</dbReference>
<dbReference type="GO" id="GO:0004398">
    <property type="term" value="F:histidine decarboxylase activity"/>
    <property type="evidence" value="ECO:0007669"/>
    <property type="project" value="UniProtKB-EC"/>
</dbReference>
<dbReference type="PRINTS" id="PR00800">
    <property type="entry name" value="YHDCRBOXLASE"/>
</dbReference>
<feature type="region of interest" description="Disordered" evidence="12">
    <location>
        <begin position="508"/>
        <end position="555"/>
    </location>
</feature>
<protein>
    <recommendedName>
        <fullName evidence="9">Histidine decarboxylase</fullName>
        <ecNumber evidence="4">4.1.1.22</ecNumber>
    </recommendedName>
</protein>
<keyword evidence="5" id="KW-0127">Catecholamine biosynthesis</keyword>
<dbReference type="InterPro" id="IPR015421">
    <property type="entry name" value="PyrdxlP-dep_Trfase_major"/>
</dbReference>
<accession>A0A7G7LK82</accession>
<evidence type="ECO:0000256" key="4">
    <source>
        <dbReference type="ARBA" id="ARBA00012320"/>
    </source>
</evidence>
<evidence type="ECO:0000256" key="6">
    <source>
        <dbReference type="ARBA" id="ARBA00022793"/>
    </source>
</evidence>
<evidence type="ECO:0000313" key="13">
    <source>
        <dbReference type="EMBL" id="QNG40899.1"/>
    </source>
</evidence>